<evidence type="ECO:0000313" key="2">
    <source>
        <dbReference type="Proteomes" id="UP000002613"/>
    </source>
</evidence>
<dbReference type="STRING" id="589924.Ferp_1267"/>
<gene>
    <name evidence="1" type="ordered locus">Ferp_1267</name>
</gene>
<dbReference type="Gene3D" id="3.90.10.10">
    <property type="entry name" value="Cytochrome C3"/>
    <property type="match status" value="1"/>
</dbReference>
<name>D3RY58_FERPA</name>
<dbReference type="KEGG" id="fpl:Ferp_1267"/>
<dbReference type="SUPFAM" id="SSF48695">
    <property type="entry name" value="Multiheme cytochromes"/>
    <property type="match status" value="1"/>
</dbReference>
<dbReference type="InterPro" id="IPR036280">
    <property type="entry name" value="Multihaem_cyt_sf"/>
</dbReference>
<dbReference type="EMBL" id="CP001899">
    <property type="protein sequence ID" value="ADC65421.1"/>
    <property type="molecule type" value="Genomic_DNA"/>
</dbReference>
<protein>
    <submittedName>
        <fullName evidence="1">Cytochrome c family protein</fullName>
    </submittedName>
</protein>
<dbReference type="PaxDb" id="589924-Ferp_1267"/>
<reference evidence="1 2" key="2">
    <citation type="journal article" date="2011" name="Stand. Genomic Sci.">
        <title>Complete genome sequence of Ferroglobus placidus AEDII12DO.</title>
        <authorList>
            <person name="Anderson I."/>
            <person name="Risso C."/>
            <person name="Holmes D."/>
            <person name="Lucas S."/>
            <person name="Copeland A."/>
            <person name="Lapidus A."/>
            <person name="Cheng J.F."/>
            <person name="Bruce D."/>
            <person name="Goodwin L."/>
            <person name="Pitluck S."/>
            <person name="Saunders E."/>
            <person name="Brettin T."/>
            <person name="Detter J.C."/>
            <person name="Han C."/>
            <person name="Tapia R."/>
            <person name="Larimer F."/>
            <person name="Land M."/>
            <person name="Hauser L."/>
            <person name="Woyke T."/>
            <person name="Lovley D."/>
            <person name="Kyrpides N."/>
            <person name="Ivanova N."/>
        </authorList>
    </citation>
    <scope>NUCLEOTIDE SEQUENCE [LARGE SCALE GENOMIC DNA]</scope>
    <source>
        <strain evidence="2">DSM 10642 / AEDII12DO</strain>
    </source>
</reference>
<accession>D3RY58</accession>
<dbReference type="OrthoDB" id="145003at2157"/>
<reference evidence="2" key="1">
    <citation type="submission" date="2010-02" db="EMBL/GenBank/DDBJ databases">
        <title>Complete sequence of Ferroglobus placidus DSM 10642.</title>
        <authorList>
            <consortium name="US DOE Joint Genome Institute"/>
            <person name="Lucas S."/>
            <person name="Copeland A."/>
            <person name="Lapidus A."/>
            <person name="Cheng J.-F."/>
            <person name="Bruce D."/>
            <person name="Goodwin L."/>
            <person name="Pitluck S."/>
            <person name="Saunders E."/>
            <person name="Brettin T."/>
            <person name="Detter J.C."/>
            <person name="Han C."/>
            <person name="Tapia R."/>
            <person name="Larimer F."/>
            <person name="Land M."/>
            <person name="Hauser L."/>
            <person name="Kyrpides N."/>
            <person name="Ivanova N."/>
            <person name="Holmes D."/>
            <person name="Lovley D."/>
            <person name="Kyrpides N."/>
            <person name="Anderson I.J."/>
            <person name="Woyke T."/>
        </authorList>
    </citation>
    <scope>NUCLEOTIDE SEQUENCE [LARGE SCALE GENOMIC DNA]</scope>
    <source>
        <strain evidence="2">DSM 10642 / AEDII12DO</strain>
    </source>
</reference>
<dbReference type="Proteomes" id="UP000002613">
    <property type="component" value="Chromosome"/>
</dbReference>
<dbReference type="eggNOG" id="arCOG12382">
    <property type="taxonomic scope" value="Archaea"/>
</dbReference>
<dbReference type="HOGENOM" id="CLU_143263_0_0_2"/>
<sequence>MKHVTRALLLFVFIVLVFISAIFTLRALGEEYYPGIPDSLLGIKGLYGYDRNEKEIIRNEPDFLGKEYCKNCHGEIYEKSLKGKHNFECETCHGAGKGHPDKDLSVENTREFCLNCHKPVIARPDFSLVYDWETHGYPDKPCTVCHDAHYPWFG</sequence>
<dbReference type="GeneID" id="8778780"/>
<dbReference type="RefSeq" id="WP_012965764.1">
    <property type="nucleotide sequence ID" value="NC_013849.1"/>
</dbReference>
<proteinExistence type="predicted"/>
<evidence type="ECO:0000313" key="1">
    <source>
        <dbReference type="EMBL" id="ADC65421.1"/>
    </source>
</evidence>
<dbReference type="AlphaFoldDB" id="D3RY58"/>
<organism evidence="1 2">
    <name type="scientific">Ferroglobus placidus (strain DSM 10642 / AEDII12DO)</name>
    <dbReference type="NCBI Taxonomy" id="589924"/>
    <lineage>
        <taxon>Archaea</taxon>
        <taxon>Methanobacteriati</taxon>
        <taxon>Methanobacteriota</taxon>
        <taxon>Archaeoglobi</taxon>
        <taxon>Archaeoglobales</taxon>
        <taxon>Archaeoglobaceae</taxon>
        <taxon>Ferroglobus</taxon>
    </lineage>
</organism>
<keyword evidence="2" id="KW-1185">Reference proteome</keyword>